<accession>A0AAU8HXI9</accession>
<name>A0AAU8HXI9_9CAUD</name>
<reference evidence="1" key="1">
    <citation type="journal article" date="2024" name="bioRxiv">
        <title>The salivary virome during childhood dental caries.</title>
        <authorList>
            <person name="Tang J."/>
            <person name="Baker J.L."/>
        </authorList>
    </citation>
    <scope>NUCLEOTIDE SEQUENCE</scope>
    <source>
        <strain evidence="1">11_unbinned_2</strain>
    </source>
</reference>
<organism evidence="1">
    <name type="scientific">Decurrovirus sp</name>
    <dbReference type="NCBI Taxonomy" id="2832697"/>
    <lineage>
        <taxon>Viruses</taxon>
        <taxon>Duplodnaviria</taxon>
        <taxon>Heunggongvirae</taxon>
        <taxon>Uroviricota</taxon>
        <taxon>Caudoviricetes</taxon>
        <taxon>Decurrovirus</taxon>
    </lineage>
</organism>
<protein>
    <submittedName>
        <fullName evidence="1">Tail completion or Neck1 protein</fullName>
    </submittedName>
</protein>
<sequence>MTGIFDGRVHLDGGSVEVQGIKRLMRDAERVGVAVDDLKELTYRLATPIAALARTLAPHRTGRLASSIKPSRSKRKVMVRVGSKSRMPYAAVHHWGRDGSSGPRWLSQAEETLRPRTFAGFGEGIKELLDKHDW</sequence>
<evidence type="ECO:0000313" key="1">
    <source>
        <dbReference type="EMBL" id="XCI65021.1"/>
    </source>
</evidence>
<dbReference type="EMBL" id="PP870127">
    <property type="protein sequence ID" value="XCI65021.1"/>
    <property type="molecule type" value="Genomic_DNA"/>
</dbReference>
<proteinExistence type="predicted"/>